<organism evidence="2 3">
    <name type="scientific">Achromobacter piechaudii ATCC 43553</name>
    <dbReference type="NCBI Taxonomy" id="742159"/>
    <lineage>
        <taxon>Bacteria</taxon>
        <taxon>Pseudomonadati</taxon>
        <taxon>Pseudomonadota</taxon>
        <taxon>Betaproteobacteria</taxon>
        <taxon>Burkholderiales</taxon>
        <taxon>Alcaligenaceae</taxon>
        <taxon>Achromobacter</taxon>
    </lineage>
</organism>
<dbReference type="EMBL" id="ADMS01000048">
    <property type="protein sequence ID" value="EFF76618.1"/>
    <property type="molecule type" value="Genomic_DNA"/>
</dbReference>
<dbReference type="SUPFAM" id="SSF56266">
    <property type="entry name" value="DmpA/ArgJ-like"/>
    <property type="match status" value="1"/>
</dbReference>
<comment type="similarity">
    <text evidence="1">Belongs to the peptidase S58 family.</text>
</comment>
<dbReference type="HOGENOM" id="CLU_024709_0_0_4"/>
<dbReference type="AlphaFoldDB" id="D4X9A6"/>
<evidence type="ECO:0000313" key="2">
    <source>
        <dbReference type="EMBL" id="EFF76618.1"/>
    </source>
</evidence>
<dbReference type="PATRIC" id="fig|742159.3.peg.2966"/>
<comment type="caution">
    <text evidence="2">The sequence shown here is derived from an EMBL/GenBank/DDBJ whole genome shotgun (WGS) entry which is preliminary data.</text>
</comment>
<name>D4X9A6_9BURK</name>
<keyword evidence="2" id="KW-0378">Hydrolase</keyword>
<dbReference type="InterPro" id="IPR016117">
    <property type="entry name" value="ArgJ-like_dom_sf"/>
</dbReference>
<dbReference type="CDD" id="cd02253">
    <property type="entry name" value="DmpA"/>
    <property type="match status" value="1"/>
</dbReference>
<dbReference type="EC" id="3.4.11.19" evidence="2"/>
<protein>
    <submittedName>
        <fullName evidence="2">Peptidase family T4</fullName>
        <ecNumber evidence="2">3.4.11.19</ecNumber>
    </submittedName>
</protein>
<evidence type="ECO:0000256" key="1">
    <source>
        <dbReference type="ARBA" id="ARBA00007068"/>
    </source>
</evidence>
<dbReference type="PANTHER" id="PTHR36512">
    <property type="entry name" value="D-AMINOPEPTIDASE"/>
    <property type="match status" value="1"/>
</dbReference>
<dbReference type="Pfam" id="PF03576">
    <property type="entry name" value="Peptidase_S58"/>
    <property type="match status" value="1"/>
</dbReference>
<dbReference type="Gene3D" id="3.60.70.12">
    <property type="entry name" value="L-amino peptidase D-ALA esterase/amidase"/>
    <property type="match status" value="1"/>
</dbReference>
<proteinExistence type="inferred from homology"/>
<keyword evidence="2" id="KW-0031">Aminopeptidase</keyword>
<reference evidence="3" key="1">
    <citation type="submission" date="2010-03" db="EMBL/GenBank/DDBJ databases">
        <title>Complete sequence of Mobiluncus curtisii ATCC 43063.</title>
        <authorList>
            <person name="Muzny D."/>
            <person name="Qin X."/>
            <person name="Deng J."/>
            <person name="Jiang H."/>
            <person name="Liu Y."/>
            <person name="Qu J."/>
            <person name="Song X.-Z."/>
            <person name="Zhang L."/>
            <person name="Thornton R."/>
            <person name="Coyle M."/>
            <person name="Francisco L."/>
            <person name="Jackson L."/>
            <person name="Javaid M."/>
            <person name="Korchina V."/>
            <person name="Kovar C."/>
            <person name="Mata R."/>
            <person name="Mathew T."/>
            <person name="Ngo R."/>
            <person name="Nguyen L."/>
            <person name="Nguyen N."/>
            <person name="Okwuonu G."/>
            <person name="Ongeri F."/>
            <person name="Pham C."/>
            <person name="Simmons D."/>
            <person name="Wilczek-Boney K."/>
            <person name="Hale W."/>
            <person name="Jakkamsetti A."/>
            <person name="Pham P."/>
            <person name="Ruth R."/>
            <person name="San Lucas F."/>
            <person name="Warren J."/>
            <person name="Zhang J."/>
            <person name="Zhao Z."/>
            <person name="Zhou C."/>
            <person name="Zhu D."/>
            <person name="Lee S."/>
            <person name="Bess C."/>
            <person name="Blankenburg K."/>
            <person name="Forbes L."/>
            <person name="Fu Q."/>
            <person name="Gubbala S."/>
            <person name="Hirani K."/>
            <person name="Jayaseelan J.C."/>
            <person name="Lara F."/>
            <person name="Munidasa M."/>
            <person name="Palculict T."/>
            <person name="Patil S."/>
            <person name="Pu L.-L."/>
            <person name="Saada N."/>
            <person name="Tang L."/>
            <person name="Weissenberger G."/>
            <person name="Zhu Y."/>
            <person name="Hemphill L."/>
            <person name="Shang Y."/>
            <person name="Youmans B."/>
            <person name="Ayvaz T."/>
            <person name="Ross M."/>
            <person name="Santibanez J."/>
            <person name="Aqrawi P."/>
            <person name="Gross S."/>
            <person name="Joshi V."/>
            <person name="Fowler G."/>
            <person name="Nazareth L."/>
            <person name="Reid J."/>
            <person name="Worley K."/>
            <person name="Petrosino J."/>
            <person name="Highlander S."/>
            <person name="Gibbs R."/>
            <person name="Gibbs R."/>
        </authorList>
    </citation>
    <scope>NUCLEOTIDE SEQUENCE [LARGE SCALE GENOMIC DNA]</scope>
    <source>
        <strain evidence="3">ATCC 43553</strain>
    </source>
</reference>
<dbReference type="eggNOG" id="COG3191">
    <property type="taxonomic scope" value="Bacteria"/>
</dbReference>
<sequence length="399" mass="41376">MSGGQPAGRGAGAVSLAAASRFGTAAFCIKELGEIMDKQALDFPRIGVLPSGPLDTICDVGDVTVGHCTLADGAVQTGVTVVRTHGEDPYLNKTPAAATVLNGFGKSTGLIQVQELGVLETPIALTNTFGVGTVANAQIRQAVMANPGIGRGMATVNPLVFECNDGYLNDIQALAVQEAHYAEACAVAAKPFAQGAVGAGRGMSCFSFKGGIGSASRVADIQPGLRHTVGAMVLANFGRLPNLTVAGRPFGRRLADQLDRGLALQGENAVIVPEKGSIILLLATDAPLDARQLRRLSLRAGAGLARTGSVFGHGSGDIALAFSTAYTVPQLAEQPMPALAMLHETRIDPLFEAAAEACEQAIIAALWHADSVTGRDGHHRAAIREAAPQWRRWLSDTAF</sequence>
<evidence type="ECO:0000313" key="3">
    <source>
        <dbReference type="Proteomes" id="UP000004510"/>
    </source>
</evidence>
<dbReference type="PANTHER" id="PTHR36512:SF3">
    <property type="entry name" value="BLR5678 PROTEIN"/>
    <property type="match status" value="1"/>
</dbReference>
<accession>D4X9A6</accession>
<gene>
    <name evidence="2" type="primary">dmpA</name>
    <name evidence="2" type="ORF">HMPREF0004_2053</name>
</gene>
<dbReference type="GO" id="GO:0004177">
    <property type="term" value="F:aminopeptidase activity"/>
    <property type="evidence" value="ECO:0007669"/>
    <property type="project" value="UniProtKB-KW"/>
</dbReference>
<dbReference type="InterPro" id="IPR005321">
    <property type="entry name" value="Peptidase_S58_DmpA"/>
</dbReference>
<dbReference type="Proteomes" id="UP000004510">
    <property type="component" value="Unassembled WGS sequence"/>
</dbReference>
<keyword evidence="2" id="KW-0645">Protease</keyword>